<name>A0ACC0K5X7_CHOFU</name>
<comment type="caution">
    <text evidence="1">The sequence shown here is derived from an EMBL/GenBank/DDBJ whole genome shotgun (WGS) entry which is preliminary data.</text>
</comment>
<sequence length="282" mass="30838">MFEKIKLFLFLLLVLELFSFVLQKDKVTKLATLIAAAGPSRVRPALCVNTTNRAAPAADTTRPAPALCNSSFLEQHMRSHTGERPHACPDCALRFNCRGNLKRHQKVVSPGGCIDMPHTGTSLRVPRLRAAVQLPQQPEATSRGGESRGLYRHAPHGGRPHACPDCALRFNCRGNLKRHQKVVSPGGCMLEEHSGITDAPGPTSDGEVRRVRQAARRRVPRHTRQVRAPQAAAETAPPEAAGYVYVVLPQVQPEAPGYIVLPQLHNQKQPLATTVHQKQAST</sequence>
<proteinExistence type="predicted"/>
<reference evidence="1 2" key="1">
    <citation type="journal article" date="2022" name="Genome Biol. Evol.">
        <title>The Spruce Budworm Genome: Reconstructing the Evolutionary History of Antifreeze Proteins.</title>
        <authorList>
            <person name="Beliveau C."/>
            <person name="Gagne P."/>
            <person name="Picq S."/>
            <person name="Vernygora O."/>
            <person name="Keeling C.I."/>
            <person name="Pinkney K."/>
            <person name="Doucet D."/>
            <person name="Wen F."/>
            <person name="Johnston J.S."/>
            <person name="Maaroufi H."/>
            <person name="Boyle B."/>
            <person name="Laroche J."/>
            <person name="Dewar K."/>
            <person name="Juretic N."/>
            <person name="Blackburn G."/>
            <person name="Nisole A."/>
            <person name="Brunet B."/>
            <person name="Brandao M."/>
            <person name="Lumley L."/>
            <person name="Duan J."/>
            <person name="Quan G."/>
            <person name="Lucarotti C.J."/>
            <person name="Roe A.D."/>
            <person name="Sperling F.A.H."/>
            <person name="Levesque R.C."/>
            <person name="Cusson M."/>
        </authorList>
    </citation>
    <scope>NUCLEOTIDE SEQUENCE [LARGE SCALE GENOMIC DNA]</scope>
    <source>
        <strain evidence="1">Glfc:IPQL:Cfum</strain>
    </source>
</reference>
<gene>
    <name evidence="1" type="ORF">MSG28_016127</name>
</gene>
<evidence type="ECO:0000313" key="1">
    <source>
        <dbReference type="EMBL" id="KAI8431648.1"/>
    </source>
</evidence>
<evidence type="ECO:0000313" key="2">
    <source>
        <dbReference type="Proteomes" id="UP001064048"/>
    </source>
</evidence>
<protein>
    <submittedName>
        <fullName evidence="1">Uncharacterized protein</fullName>
    </submittedName>
</protein>
<dbReference type="EMBL" id="CM046130">
    <property type="protein sequence ID" value="KAI8431648.1"/>
    <property type="molecule type" value="Genomic_DNA"/>
</dbReference>
<accession>A0ACC0K5X7</accession>
<keyword evidence="2" id="KW-1185">Reference proteome</keyword>
<organism evidence="1 2">
    <name type="scientific">Choristoneura fumiferana</name>
    <name type="common">Spruce budworm moth</name>
    <name type="synonym">Archips fumiferana</name>
    <dbReference type="NCBI Taxonomy" id="7141"/>
    <lineage>
        <taxon>Eukaryota</taxon>
        <taxon>Metazoa</taxon>
        <taxon>Ecdysozoa</taxon>
        <taxon>Arthropoda</taxon>
        <taxon>Hexapoda</taxon>
        <taxon>Insecta</taxon>
        <taxon>Pterygota</taxon>
        <taxon>Neoptera</taxon>
        <taxon>Endopterygota</taxon>
        <taxon>Lepidoptera</taxon>
        <taxon>Glossata</taxon>
        <taxon>Ditrysia</taxon>
        <taxon>Tortricoidea</taxon>
        <taxon>Tortricidae</taxon>
        <taxon>Tortricinae</taxon>
        <taxon>Choristoneura</taxon>
    </lineage>
</organism>
<dbReference type="Proteomes" id="UP001064048">
    <property type="component" value="Chromosome 30"/>
</dbReference>